<evidence type="ECO:0000313" key="2">
    <source>
        <dbReference type="EMBL" id="BDT61924.1"/>
    </source>
</evidence>
<feature type="compositionally biased region" description="Basic residues" evidence="1">
    <location>
        <begin position="62"/>
        <end position="71"/>
    </location>
</feature>
<feature type="compositionally biased region" description="Polar residues" evidence="1">
    <location>
        <begin position="23"/>
        <end position="43"/>
    </location>
</feature>
<dbReference type="EMBL" id="LC738870">
    <property type="protein sequence ID" value="BDT61924.1"/>
    <property type="molecule type" value="Genomic_DNA"/>
</dbReference>
<proteinExistence type="predicted"/>
<name>A0A9C7C557_9VIRU</name>
<protein>
    <submittedName>
        <fullName evidence="2">Wsv134-like protein</fullName>
    </submittedName>
</protein>
<accession>A0A9C7C557</accession>
<feature type="region of interest" description="Disordered" evidence="1">
    <location>
        <begin position="23"/>
        <end position="98"/>
    </location>
</feature>
<sequence length="300" mass="34190">MNWIEKCDLIGNIYRIAREELSTPSGTTWSNSKSENESYTYSPSLRIRSSTKKNLEKEERDKKKKKKKKTTTTRMTSTVMSLPSPPLMATRTKTEKATVPRDVKTLPQIGHSVTTASASPASAKNSVMSTTKERNGYNNPIIDLYVDHMNSLRNMTQPNHHDVRVLTYDKWNAAVRCDRLIIRMVLLGGVLTVYEPETGITLRRASCHRKSLVKTFDPVERKWNSGCFHSFLEIERALARRYDVTEIGISLSEIKEQSTVGVINHLLGKNDIKKKVISIWSRTDEKRPPPVIPFDFTYSA</sequence>
<evidence type="ECO:0000256" key="1">
    <source>
        <dbReference type="SAM" id="MobiDB-lite"/>
    </source>
</evidence>
<reference evidence="2" key="1">
    <citation type="submission" date="2022-10" db="EMBL/GenBank/DDBJ databases">
        <title>Genome sequences of endogenous nimaviruses in decapod crustaceans.</title>
        <authorList>
            <person name="Kawato S."/>
            <person name="Nozaki R."/>
            <person name="Kondo H."/>
            <person name="Hirono I."/>
        </authorList>
    </citation>
    <scope>NUCLEOTIDE SEQUENCE</scope>
    <source>
        <strain evidence="2">Mikawa2016</strain>
    </source>
</reference>
<organism evidence="2">
    <name type="scientific">Penaeus monodon majanivirus A</name>
    <dbReference type="NCBI Taxonomy" id="2984271"/>
    <lineage>
        <taxon>Viruses</taxon>
        <taxon>Viruses incertae sedis</taxon>
        <taxon>Naldaviricetes</taxon>
        <taxon>Nimaviridae</taxon>
    </lineage>
</organism>